<evidence type="ECO:0000313" key="3">
    <source>
        <dbReference type="Proteomes" id="UP001589838"/>
    </source>
</evidence>
<dbReference type="Proteomes" id="UP001589838">
    <property type="component" value="Unassembled WGS sequence"/>
</dbReference>
<dbReference type="RefSeq" id="WP_335961354.1">
    <property type="nucleotide sequence ID" value="NZ_JAXBLX010000016.1"/>
</dbReference>
<keyword evidence="3" id="KW-1185">Reference proteome</keyword>
<comment type="caution">
    <text evidence="2">The sequence shown here is derived from an EMBL/GenBank/DDBJ whole genome shotgun (WGS) entry which is preliminary data.</text>
</comment>
<name>A0ABV6KDG6_9BACI</name>
<accession>A0ABV6KDG6</accession>
<evidence type="ECO:0000313" key="2">
    <source>
        <dbReference type="EMBL" id="MFC0470083.1"/>
    </source>
</evidence>
<reference evidence="2 3" key="1">
    <citation type="submission" date="2024-09" db="EMBL/GenBank/DDBJ databases">
        <authorList>
            <person name="Sun Q."/>
            <person name="Mori K."/>
        </authorList>
    </citation>
    <scope>NUCLEOTIDE SEQUENCE [LARGE SCALE GENOMIC DNA]</scope>
    <source>
        <strain evidence="2 3">NCAIM B.02610</strain>
    </source>
</reference>
<feature type="region of interest" description="Disordered" evidence="1">
    <location>
        <begin position="1"/>
        <end position="25"/>
    </location>
</feature>
<protein>
    <submittedName>
        <fullName evidence="2">Uncharacterized protein</fullName>
    </submittedName>
</protein>
<evidence type="ECO:0000256" key="1">
    <source>
        <dbReference type="SAM" id="MobiDB-lite"/>
    </source>
</evidence>
<gene>
    <name evidence="2" type="ORF">ACFFHM_05995</name>
</gene>
<dbReference type="EMBL" id="JBHLUX010000017">
    <property type="protein sequence ID" value="MFC0470083.1"/>
    <property type="molecule type" value="Genomic_DNA"/>
</dbReference>
<sequence>MMYGNNGNYRKPFQPPNPANKQGPINTPYSIQDLFKGKNLDLIAAALLLSGKLKVDSVELFRGAPAVSVTLLGKYITPNKEKQNALADFLEENGDMTLDDVFEAMQRRMEKED</sequence>
<organism evidence="2 3">
    <name type="scientific">Halalkalibacter kiskunsagensis</name>
    <dbReference type="NCBI Taxonomy" id="1548599"/>
    <lineage>
        <taxon>Bacteria</taxon>
        <taxon>Bacillati</taxon>
        <taxon>Bacillota</taxon>
        <taxon>Bacilli</taxon>
        <taxon>Bacillales</taxon>
        <taxon>Bacillaceae</taxon>
        <taxon>Halalkalibacter</taxon>
    </lineage>
</organism>
<proteinExistence type="predicted"/>